<accession>A0A1N7GSU3</accession>
<keyword evidence="2" id="KW-1185">Reference proteome</keyword>
<sequence>MTEPTGLAPRVAGRALRPGDVLAGLRLTCSRLTGLGCARTWVPRLRRERRLPVRRASGLGCTLVRRTLRLTLLRSALLWCALEWAVLLGLAGRGLRRPVLRGLARGRATERWACLRAGRGGGLFPRSLHRGRRVGSLLVTCRRTCRSILFARCQGCERWFRRLGPWPPGLTRPRGPAVSTPPGRRLAVVGTLRRFGGRRGSRGKHVRAGFTTVGTAPRLVVRRGPTDLVLMVLLGPRLGVARRVVATVGRAVLQPRRSRGQAVVVVAHRRIPCWK</sequence>
<name>A0A1N7GSU3_9NOCA</name>
<proteinExistence type="predicted"/>
<protein>
    <submittedName>
        <fullName evidence="1">Uncharacterized protein</fullName>
    </submittedName>
</protein>
<dbReference type="EMBL" id="FTNT01000009">
    <property type="protein sequence ID" value="SIS15518.1"/>
    <property type="molecule type" value="Genomic_DNA"/>
</dbReference>
<dbReference type="AlphaFoldDB" id="A0A1N7GSU3"/>
<evidence type="ECO:0000313" key="2">
    <source>
        <dbReference type="Proteomes" id="UP000186218"/>
    </source>
</evidence>
<reference evidence="1 2" key="1">
    <citation type="submission" date="2017-01" db="EMBL/GenBank/DDBJ databases">
        <authorList>
            <person name="Mah S.A."/>
            <person name="Swanson W.J."/>
            <person name="Moy G.W."/>
            <person name="Vacquier V.D."/>
        </authorList>
    </citation>
    <scope>NUCLEOTIDE SEQUENCE [LARGE SCALE GENOMIC DNA]</scope>
    <source>
        <strain evidence="1 2">CPCC 203464</strain>
    </source>
</reference>
<dbReference type="Proteomes" id="UP000186218">
    <property type="component" value="Unassembled WGS sequence"/>
</dbReference>
<evidence type="ECO:0000313" key="1">
    <source>
        <dbReference type="EMBL" id="SIS15518.1"/>
    </source>
</evidence>
<gene>
    <name evidence="1" type="ORF">SAMN05445060_3081</name>
</gene>
<organism evidence="1 2">
    <name type="scientific">Williamsia sterculiae</name>
    <dbReference type="NCBI Taxonomy" id="1344003"/>
    <lineage>
        <taxon>Bacteria</taxon>
        <taxon>Bacillati</taxon>
        <taxon>Actinomycetota</taxon>
        <taxon>Actinomycetes</taxon>
        <taxon>Mycobacteriales</taxon>
        <taxon>Nocardiaceae</taxon>
        <taxon>Williamsia</taxon>
    </lineage>
</organism>